<dbReference type="PANTHER" id="PTHR32063:SF76">
    <property type="entry name" value="EFFLUX PUMP MEMBRANE TRANSPORTER"/>
    <property type="match status" value="1"/>
</dbReference>
<keyword evidence="13" id="KW-1185">Reference proteome</keyword>
<feature type="transmembrane region" description="Helical" evidence="10">
    <location>
        <begin position="1007"/>
        <end position="1033"/>
    </location>
</feature>
<dbReference type="InterPro" id="IPR027463">
    <property type="entry name" value="AcrB_DN_DC_subdom"/>
</dbReference>
<evidence type="ECO:0000256" key="6">
    <source>
        <dbReference type="ARBA" id="ARBA00022692"/>
    </source>
</evidence>
<keyword evidence="6 10" id="KW-0812">Transmembrane</keyword>
<dbReference type="Gene3D" id="3.30.70.1440">
    <property type="entry name" value="Multidrug efflux transporter AcrB pore domain"/>
    <property type="match status" value="1"/>
</dbReference>
<dbReference type="NCBIfam" id="NF000282">
    <property type="entry name" value="RND_permease_1"/>
    <property type="match status" value="1"/>
</dbReference>
<accession>A0ABT9AAZ1</accession>
<keyword evidence="3" id="KW-0813">Transport</keyword>
<evidence type="ECO:0000256" key="8">
    <source>
        <dbReference type="ARBA" id="ARBA00023136"/>
    </source>
</evidence>
<proteinExistence type="inferred from homology"/>
<evidence type="ECO:0000256" key="7">
    <source>
        <dbReference type="ARBA" id="ARBA00022989"/>
    </source>
</evidence>
<dbReference type="SUPFAM" id="SSF82714">
    <property type="entry name" value="Multidrug efflux transporter AcrB TolC docking domain, DN and DC subdomains"/>
    <property type="match status" value="2"/>
</dbReference>
<comment type="caution">
    <text evidence="12">The sequence shown here is derived from an EMBL/GenBank/DDBJ whole genome shotgun (WGS) entry which is preliminary data.</text>
</comment>
<evidence type="ECO:0000256" key="10">
    <source>
        <dbReference type="SAM" id="Phobius"/>
    </source>
</evidence>
<feature type="compositionally biased region" description="Basic and acidic residues" evidence="9">
    <location>
        <begin position="1049"/>
        <end position="1067"/>
    </location>
</feature>
<feature type="transmembrane region" description="Helical" evidence="10">
    <location>
        <begin position="878"/>
        <end position="896"/>
    </location>
</feature>
<dbReference type="Proteomes" id="UP001167796">
    <property type="component" value="Unassembled WGS sequence"/>
</dbReference>
<evidence type="ECO:0000256" key="4">
    <source>
        <dbReference type="ARBA" id="ARBA00022475"/>
    </source>
</evidence>
<dbReference type="Gene3D" id="3.30.70.1430">
    <property type="entry name" value="Multidrug efflux transporter AcrB pore domain"/>
    <property type="match status" value="2"/>
</dbReference>
<evidence type="ECO:0000256" key="1">
    <source>
        <dbReference type="ARBA" id="ARBA00004429"/>
    </source>
</evidence>
<keyword evidence="7 10" id="KW-1133">Transmembrane helix</keyword>
<name>A0ABT9AAZ1_9BACT</name>
<dbReference type="PANTHER" id="PTHR32063">
    <property type="match status" value="1"/>
</dbReference>
<evidence type="ECO:0000313" key="12">
    <source>
        <dbReference type="EMBL" id="MDO7846587.1"/>
    </source>
</evidence>
<dbReference type="Gene3D" id="3.30.2090.10">
    <property type="entry name" value="Multidrug efflux transporter AcrB TolC docking domain, DN and DC subdomains"/>
    <property type="match status" value="2"/>
</dbReference>
<evidence type="ECO:0000256" key="2">
    <source>
        <dbReference type="ARBA" id="ARBA00010942"/>
    </source>
</evidence>
<dbReference type="EMBL" id="JAUQSX010000004">
    <property type="protein sequence ID" value="MDO7846587.1"/>
    <property type="molecule type" value="Genomic_DNA"/>
</dbReference>
<comment type="subcellular location">
    <subcellularLocation>
        <location evidence="1">Cell inner membrane</location>
        <topology evidence="1">Multi-pass membrane protein</topology>
    </subcellularLocation>
</comment>
<keyword evidence="5" id="KW-0997">Cell inner membrane</keyword>
<dbReference type="InterPro" id="IPR004764">
    <property type="entry name" value="MdtF-like"/>
</dbReference>
<sequence length="1074" mass="116345">MIAETFIRRPVTAIVSSLVIVLVGLLAMLKLPIGQYPEITPPTVSVSGTYTGADAQTVEQTVATPVEVQVNGTPGMTYLQSNSTSNGQMSMTVNFEVGTDINIAALDVQNRVGIALPTLPQEVQRLGLTVRKRNPSILMLVALFAPKGSHNATFLDNYANVYIKDALLRTKGVGDIVSRADDFSMRLWLKPDKLSQLGITANDVLAAIQEQNAQIAAGSIGAPPQQMGQTFEYIVTVQGRLATTEQFGDIIVKSRPDQDGGIVYLKDVARMELGKFNYGNNSYVDGKRAAYLLVYQAPGANALETFENVNKTMEQLKKQFPTDLSYVVPFEAASVVKVSIHEVVETLVIALLLVIVVVFLFLQSWRSTLIPVLAIPVSIVGTFMFFIPLGFTINTLTLFGFVLAIGIVVDDAIVVVEAVEHNMNERDMNVLDATLEAMREISAPVIAIALILAAVFVPVGFIPGITGRLYQQFAVTIAISVLISAFVALSLTPALCVLLLKPTKWDESSTGLNKFFFKFNNWFGRMTDKYGSGVASTIKHSRLAVVVLVCIIAGAVLLFKNKPSGFLPTEDEGRIIITFNLPEASSTASTVATLQGMMKELSQVKGIRHYAALGGLNAVNFSSKSNSGTIFCQLEPWEDRKEVELRLQGLMATVQQRMAKFKEATTVVISPPAIPGLGNTGGFSFVLQERETQGDVRNFDANLQGFLGAIRKRPEIASGFSFFTANTPGYQLDINREQAKKLGVSISDIATALRTYLGSAYVNDFTLYGRNFRVVAQADSSYRGDIANIGQYYVRNTAGAMVPLSSVTSYKRTESAPLISHYNLFRSAEINGNPAPGYSSGDAIKALQDEAAKSLPQGYGYEFSGLSREELLASGQTIYIFALSIAFVFLFLAALYESWSVPFSVLLAVPVGIFGAILALFFLPKLTNNVYAQIGMITLIGLSAKNAILIIEFAKERVDKGMPLVDATLEAVRLRLRPIIMTSLAFILGIAPLTFASGAGSLARQTLGWTVLGGMLAATSLAIFIVPVLYVIITRFAYGKEKLAELEKNYKPDEEHGGHKEEGEKGPAPEPSPA</sequence>
<feature type="region of interest" description="Disordered" evidence="9">
    <location>
        <begin position="1049"/>
        <end position="1074"/>
    </location>
</feature>
<feature type="transmembrane region" description="Helical" evidence="10">
    <location>
        <begin position="12"/>
        <end position="33"/>
    </location>
</feature>
<gene>
    <name evidence="12" type="ORF">Q5H92_09485</name>
</gene>
<keyword evidence="4" id="KW-1003">Cell membrane</keyword>
<reference evidence="12" key="1">
    <citation type="submission" date="2023-07" db="EMBL/GenBank/DDBJ databases">
        <authorList>
            <person name="Kim M.K."/>
        </authorList>
    </citation>
    <scope>NUCLEOTIDE SEQUENCE</scope>
    <source>
        <strain evidence="12">M29</strain>
    </source>
</reference>
<evidence type="ECO:0000256" key="3">
    <source>
        <dbReference type="ARBA" id="ARBA00022448"/>
    </source>
</evidence>
<feature type="transmembrane region" description="Helical" evidence="10">
    <location>
        <begin position="930"/>
        <end position="953"/>
    </location>
</feature>
<dbReference type="Pfam" id="PF00873">
    <property type="entry name" value="ACR_tran"/>
    <property type="match status" value="1"/>
</dbReference>
<dbReference type="PROSITE" id="PS50156">
    <property type="entry name" value="SSD"/>
    <property type="match status" value="1"/>
</dbReference>
<keyword evidence="8 10" id="KW-0472">Membrane</keyword>
<dbReference type="PRINTS" id="PR00702">
    <property type="entry name" value="ACRIFLAVINRP"/>
</dbReference>
<evidence type="ECO:0000256" key="9">
    <source>
        <dbReference type="SAM" id="MobiDB-lite"/>
    </source>
</evidence>
<comment type="similarity">
    <text evidence="2">Belongs to the resistance-nodulation-cell division (RND) (TC 2.A.6) family.</text>
</comment>
<dbReference type="SUPFAM" id="SSF82693">
    <property type="entry name" value="Multidrug efflux transporter AcrB pore domain, PN1, PN2, PC1 and PC2 subdomains"/>
    <property type="match status" value="3"/>
</dbReference>
<feature type="transmembrane region" description="Helical" evidence="10">
    <location>
        <begin position="397"/>
        <end position="420"/>
    </location>
</feature>
<organism evidence="12 13">
    <name type="scientific">Hymenobacter mellowenesis</name>
    <dbReference type="NCBI Taxonomy" id="3063995"/>
    <lineage>
        <taxon>Bacteria</taxon>
        <taxon>Pseudomonadati</taxon>
        <taxon>Bacteroidota</taxon>
        <taxon>Cytophagia</taxon>
        <taxon>Cytophagales</taxon>
        <taxon>Hymenobacteraceae</taxon>
        <taxon>Hymenobacter</taxon>
    </lineage>
</organism>
<feature type="transmembrane region" description="Helical" evidence="10">
    <location>
        <begin position="543"/>
        <end position="559"/>
    </location>
</feature>
<dbReference type="InterPro" id="IPR000731">
    <property type="entry name" value="SSD"/>
</dbReference>
<evidence type="ECO:0000313" key="13">
    <source>
        <dbReference type="Proteomes" id="UP001167796"/>
    </source>
</evidence>
<dbReference type="SUPFAM" id="SSF82866">
    <property type="entry name" value="Multidrug efflux transporter AcrB transmembrane domain"/>
    <property type="match status" value="2"/>
</dbReference>
<feature type="domain" description="SSD" evidence="11">
    <location>
        <begin position="372"/>
        <end position="498"/>
    </location>
</feature>
<dbReference type="Gene3D" id="3.30.70.1320">
    <property type="entry name" value="Multidrug efflux transporter AcrB pore domain like"/>
    <property type="match status" value="1"/>
</dbReference>
<feature type="transmembrane region" description="Helical" evidence="10">
    <location>
        <begin position="343"/>
        <end position="362"/>
    </location>
</feature>
<dbReference type="InterPro" id="IPR001036">
    <property type="entry name" value="Acrflvin-R"/>
</dbReference>
<dbReference type="NCBIfam" id="TIGR00915">
    <property type="entry name" value="2A0602"/>
    <property type="match status" value="1"/>
</dbReference>
<evidence type="ECO:0000259" key="11">
    <source>
        <dbReference type="PROSITE" id="PS50156"/>
    </source>
</evidence>
<feature type="transmembrane region" description="Helical" evidence="10">
    <location>
        <begin position="903"/>
        <end position="924"/>
    </location>
</feature>
<protein>
    <submittedName>
        <fullName evidence="12">Multidrug efflux RND transporter permease subunit</fullName>
    </submittedName>
</protein>
<feature type="transmembrane region" description="Helical" evidence="10">
    <location>
        <begin position="369"/>
        <end position="391"/>
    </location>
</feature>
<dbReference type="Gene3D" id="1.20.1640.10">
    <property type="entry name" value="Multidrug efflux transporter AcrB transmembrane domain"/>
    <property type="match status" value="2"/>
</dbReference>
<feature type="transmembrane region" description="Helical" evidence="10">
    <location>
        <begin position="473"/>
        <end position="500"/>
    </location>
</feature>
<feature type="transmembrane region" description="Helical" evidence="10">
    <location>
        <begin position="441"/>
        <end position="461"/>
    </location>
</feature>
<feature type="transmembrane region" description="Helical" evidence="10">
    <location>
        <begin position="974"/>
        <end position="995"/>
    </location>
</feature>
<evidence type="ECO:0000256" key="5">
    <source>
        <dbReference type="ARBA" id="ARBA00022519"/>
    </source>
</evidence>
<dbReference type="RefSeq" id="WP_305011274.1">
    <property type="nucleotide sequence ID" value="NZ_JAUQSX010000004.1"/>
</dbReference>